<keyword evidence="5" id="KW-0720">Serine protease</keyword>
<evidence type="ECO:0000259" key="7">
    <source>
        <dbReference type="Pfam" id="PF00089"/>
    </source>
</evidence>
<dbReference type="InterPro" id="IPR008256">
    <property type="entry name" value="Peptidase_S1B"/>
</dbReference>
<evidence type="ECO:0000256" key="1">
    <source>
        <dbReference type="ARBA" id="ARBA00008764"/>
    </source>
</evidence>
<dbReference type="InterPro" id="IPR001254">
    <property type="entry name" value="Trypsin_dom"/>
</dbReference>
<dbReference type="PANTHER" id="PTHR15462:SF8">
    <property type="entry name" value="SERINE PROTEASE"/>
    <property type="match status" value="1"/>
</dbReference>
<keyword evidence="6" id="KW-0812">Transmembrane</keyword>
<comment type="similarity">
    <text evidence="1">Belongs to the peptidase S1B family.</text>
</comment>
<dbReference type="AlphaFoldDB" id="X1E1K7"/>
<feature type="non-terminal residue" evidence="8">
    <location>
        <position position="281"/>
    </location>
</feature>
<gene>
    <name evidence="8" type="ORF">S01H4_37741</name>
</gene>
<dbReference type="GO" id="GO:0004252">
    <property type="term" value="F:serine-type endopeptidase activity"/>
    <property type="evidence" value="ECO:0007669"/>
    <property type="project" value="InterPro"/>
</dbReference>
<keyword evidence="6" id="KW-0472">Membrane</keyword>
<evidence type="ECO:0000256" key="4">
    <source>
        <dbReference type="ARBA" id="ARBA00022801"/>
    </source>
</evidence>
<keyword evidence="4" id="KW-0378">Hydrolase</keyword>
<dbReference type="InterPro" id="IPR050966">
    <property type="entry name" value="Glutamyl_endopeptidase"/>
</dbReference>
<dbReference type="EMBL" id="BART01020296">
    <property type="protein sequence ID" value="GAH02523.1"/>
    <property type="molecule type" value="Genomic_DNA"/>
</dbReference>
<dbReference type="SUPFAM" id="SSF50494">
    <property type="entry name" value="Trypsin-like serine proteases"/>
    <property type="match status" value="1"/>
</dbReference>
<dbReference type="InterPro" id="IPR043504">
    <property type="entry name" value="Peptidase_S1_PA_chymotrypsin"/>
</dbReference>
<evidence type="ECO:0000256" key="3">
    <source>
        <dbReference type="ARBA" id="ARBA00022729"/>
    </source>
</evidence>
<comment type="caution">
    <text evidence="8">The sequence shown here is derived from an EMBL/GenBank/DDBJ whole genome shotgun (WGS) entry which is preliminary data.</text>
</comment>
<evidence type="ECO:0000256" key="2">
    <source>
        <dbReference type="ARBA" id="ARBA00022670"/>
    </source>
</evidence>
<evidence type="ECO:0000313" key="8">
    <source>
        <dbReference type="EMBL" id="GAH02523.1"/>
    </source>
</evidence>
<keyword evidence="3" id="KW-0732">Signal</keyword>
<dbReference type="Gene3D" id="2.40.10.10">
    <property type="entry name" value="Trypsin-like serine proteases"/>
    <property type="match status" value="1"/>
</dbReference>
<sequence length="281" mass="31481">MKKSGIKQFIFLFIILPSFVGGYSLFFTEIEANSKSNIAGNGEETIDEILSNNHQNDRSDIVYKPIESALNLSRISERILDPLVNATNTIEYNLRTGEERVLSKQSSFSSTLPSIIEPFEGILDTNYGVEDTSEEKEEGLKSSYVWPPDDRQKITSTTDFPWRTICKLYIETRDSTYYIGSGAIIDEFHVLTVGHCVYIHGEGGWAAEIIVVPGKDDVNEPYGRAYASNLRAYTGWTVSEMIEHDWAVITLDRSIGNLTGWMGRQTEAPSNPVYTGTLHTA</sequence>
<organism evidence="8">
    <name type="scientific">marine sediment metagenome</name>
    <dbReference type="NCBI Taxonomy" id="412755"/>
    <lineage>
        <taxon>unclassified sequences</taxon>
        <taxon>metagenomes</taxon>
        <taxon>ecological metagenomes</taxon>
    </lineage>
</organism>
<dbReference type="PANTHER" id="PTHR15462">
    <property type="entry name" value="SERINE PROTEASE"/>
    <property type="match status" value="1"/>
</dbReference>
<evidence type="ECO:0000256" key="5">
    <source>
        <dbReference type="ARBA" id="ARBA00022825"/>
    </source>
</evidence>
<protein>
    <recommendedName>
        <fullName evidence="7">Peptidase S1 domain-containing protein</fullName>
    </recommendedName>
</protein>
<keyword evidence="2" id="KW-0645">Protease</keyword>
<evidence type="ECO:0000256" key="6">
    <source>
        <dbReference type="SAM" id="Phobius"/>
    </source>
</evidence>
<dbReference type="InterPro" id="IPR009003">
    <property type="entry name" value="Peptidase_S1_PA"/>
</dbReference>
<reference evidence="8" key="1">
    <citation type="journal article" date="2014" name="Front. Microbiol.">
        <title>High frequency of phylogenetically diverse reductive dehalogenase-homologous genes in deep subseafloor sedimentary metagenomes.</title>
        <authorList>
            <person name="Kawai M."/>
            <person name="Futagami T."/>
            <person name="Toyoda A."/>
            <person name="Takaki Y."/>
            <person name="Nishi S."/>
            <person name="Hori S."/>
            <person name="Arai W."/>
            <person name="Tsubouchi T."/>
            <person name="Morono Y."/>
            <person name="Uchiyama I."/>
            <person name="Ito T."/>
            <person name="Fujiyama A."/>
            <person name="Inagaki F."/>
            <person name="Takami H."/>
        </authorList>
    </citation>
    <scope>NUCLEOTIDE SEQUENCE</scope>
    <source>
        <strain evidence="8">Expedition CK06-06</strain>
    </source>
</reference>
<feature type="domain" description="Peptidase S1" evidence="7">
    <location>
        <begin position="162"/>
        <end position="266"/>
    </location>
</feature>
<dbReference type="Pfam" id="PF00089">
    <property type="entry name" value="Trypsin"/>
    <property type="match status" value="1"/>
</dbReference>
<proteinExistence type="inferred from homology"/>
<dbReference type="GO" id="GO:0006508">
    <property type="term" value="P:proteolysis"/>
    <property type="evidence" value="ECO:0007669"/>
    <property type="project" value="UniProtKB-KW"/>
</dbReference>
<dbReference type="PRINTS" id="PR00839">
    <property type="entry name" value="V8PROTEASE"/>
</dbReference>
<feature type="transmembrane region" description="Helical" evidence="6">
    <location>
        <begin position="9"/>
        <end position="27"/>
    </location>
</feature>
<name>X1E1K7_9ZZZZ</name>
<keyword evidence="6" id="KW-1133">Transmembrane helix</keyword>
<accession>X1E1K7</accession>